<protein>
    <recommendedName>
        <fullName evidence="5">GXWXG protein</fullName>
    </recommendedName>
</protein>
<reference evidence="3 4" key="1">
    <citation type="submission" date="2017-06" db="EMBL/GenBank/DDBJ databases">
        <title>Complete Genome Sequence of the Soil Carbazole-Degrading Bacterium Nocardioides aromaticivorans IC177.</title>
        <authorList>
            <person name="Vejarano F."/>
            <person name="Suzuki-Minakuchi C."/>
            <person name="Ohtsubo Y."/>
            <person name="Tsuda M."/>
            <person name="Okada K."/>
            <person name="Nojiri H."/>
        </authorList>
    </citation>
    <scope>NUCLEOTIDE SEQUENCE [LARGE SCALE GENOMIC DNA]</scope>
    <source>
        <strain evidence="3 4">IC177</strain>
    </source>
</reference>
<organism evidence="3 4">
    <name type="scientific">Nocardioides aromaticivorans</name>
    <dbReference type="NCBI Taxonomy" id="200618"/>
    <lineage>
        <taxon>Bacteria</taxon>
        <taxon>Bacillati</taxon>
        <taxon>Actinomycetota</taxon>
        <taxon>Actinomycetes</taxon>
        <taxon>Propionibacteriales</taxon>
        <taxon>Nocardioidaceae</taxon>
        <taxon>Nocardioides</taxon>
    </lineage>
</organism>
<dbReference type="InterPro" id="IPR025568">
    <property type="entry name" value="DUF4334"/>
</dbReference>
<feature type="domain" description="GXWXG" evidence="1">
    <location>
        <begin position="27"/>
        <end position="85"/>
    </location>
</feature>
<feature type="domain" description="DUF4334" evidence="2">
    <location>
        <begin position="97"/>
        <end position="157"/>
    </location>
</feature>
<evidence type="ECO:0000313" key="3">
    <source>
        <dbReference type="EMBL" id="QSR26011.1"/>
    </source>
</evidence>
<dbReference type="Gene3D" id="2.40.128.580">
    <property type="entry name" value="GXWXG domain"/>
    <property type="match status" value="1"/>
</dbReference>
<dbReference type="Pfam" id="PF14231">
    <property type="entry name" value="GXWXG"/>
    <property type="match status" value="1"/>
</dbReference>
<dbReference type="InterPro" id="IPR025951">
    <property type="entry name" value="GXWXG_dom"/>
</dbReference>
<evidence type="ECO:0000313" key="4">
    <source>
        <dbReference type="Proteomes" id="UP000662818"/>
    </source>
</evidence>
<evidence type="ECO:0000259" key="2">
    <source>
        <dbReference type="Pfam" id="PF14232"/>
    </source>
</evidence>
<name>A0ABX7PJL4_9ACTN</name>
<dbReference type="Pfam" id="PF14232">
    <property type="entry name" value="DUF4334"/>
    <property type="match status" value="1"/>
</dbReference>
<dbReference type="EMBL" id="CP022295">
    <property type="protein sequence ID" value="QSR26011.1"/>
    <property type="molecule type" value="Genomic_DNA"/>
</dbReference>
<dbReference type="Proteomes" id="UP000662818">
    <property type="component" value="Chromosome"/>
</dbReference>
<accession>A0ABX7PJL4</accession>
<evidence type="ECO:0008006" key="5">
    <source>
        <dbReference type="Google" id="ProtNLM"/>
    </source>
</evidence>
<sequence>MAGVSDIRQRFDALRQADPADPAELDALWADLATADVEEILGPWRGGDFATGHVASAVLEKVRWHGKRFDSPLAAVPLVCRADDGRLYSNKEAGGGGEASLWPVGFRGEVTATMVYDRLPVLDHFKKVDDDTLMGIMNGKLEAAFGVKDLYYFWLERDS</sequence>
<gene>
    <name evidence="3" type="ORF">CFH99_10280</name>
</gene>
<evidence type="ECO:0000259" key="1">
    <source>
        <dbReference type="Pfam" id="PF14231"/>
    </source>
</evidence>
<proteinExistence type="predicted"/>
<keyword evidence="4" id="KW-1185">Reference proteome</keyword>